<accession>A0A150SJP8</accession>
<organism evidence="2 3">
    <name type="scientific">Sorangium cellulosum</name>
    <name type="common">Polyangium cellulosum</name>
    <dbReference type="NCBI Taxonomy" id="56"/>
    <lineage>
        <taxon>Bacteria</taxon>
        <taxon>Pseudomonadati</taxon>
        <taxon>Myxococcota</taxon>
        <taxon>Polyangia</taxon>
        <taxon>Polyangiales</taxon>
        <taxon>Polyangiaceae</taxon>
        <taxon>Sorangium</taxon>
    </lineage>
</organism>
<dbReference type="InterPro" id="IPR045676">
    <property type="entry name" value="DUF6194"/>
</dbReference>
<reference evidence="2 3" key="1">
    <citation type="submission" date="2014-02" db="EMBL/GenBank/DDBJ databases">
        <title>The small core and large imbalanced accessory genome model reveals a collaborative survival strategy of Sorangium cellulosum strains in nature.</title>
        <authorList>
            <person name="Han K."/>
            <person name="Peng R."/>
            <person name="Blom J."/>
            <person name="Li Y.-Z."/>
        </authorList>
    </citation>
    <scope>NUCLEOTIDE SEQUENCE [LARGE SCALE GENOMIC DNA]</scope>
    <source>
        <strain evidence="2 3">So0149</strain>
    </source>
</reference>
<sequence>MDEVAIARYIADTFAGVDVERPEAGGSAPELAWGDTFFIYDPERNLEPKHRFPFATIVTKDYGDFDRASNLDRPGVFRLNIGVGKDTYRALFGAPPPSPGQAGAESLANAVHDFTALDRIMPHPVYAPQSWVCVLNPSDATFEAVRPLLADAYELAVRRRARSRAAEEP</sequence>
<protein>
    <recommendedName>
        <fullName evidence="1">DUF6194 domain-containing protein</fullName>
    </recommendedName>
</protein>
<feature type="domain" description="DUF6194" evidence="1">
    <location>
        <begin position="1"/>
        <end position="164"/>
    </location>
</feature>
<evidence type="ECO:0000313" key="3">
    <source>
        <dbReference type="Proteomes" id="UP000075515"/>
    </source>
</evidence>
<dbReference type="EMBL" id="JEMC01001341">
    <property type="protein sequence ID" value="KYF97936.1"/>
    <property type="molecule type" value="Genomic_DNA"/>
</dbReference>
<comment type="caution">
    <text evidence="2">The sequence shown here is derived from an EMBL/GenBank/DDBJ whole genome shotgun (WGS) entry which is preliminary data.</text>
</comment>
<proteinExistence type="predicted"/>
<dbReference type="Pfam" id="PF19694">
    <property type="entry name" value="DUF6194"/>
    <property type="match status" value="1"/>
</dbReference>
<dbReference type="Proteomes" id="UP000075515">
    <property type="component" value="Unassembled WGS sequence"/>
</dbReference>
<evidence type="ECO:0000313" key="2">
    <source>
        <dbReference type="EMBL" id="KYF97936.1"/>
    </source>
</evidence>
<dbReference type="AlphaFoldDB" id="A0A150SJP8"/>
<gene>
    <name evidence="2" type="ORF">BE18_13525</name>
</gene>
<name>A0A150SJP8_SORCE</name>
<evidence type="ECO:0000259" key="1">
    <source>
        <dbReference type="Pfam" id="PF19694"/>
    </source>
</evidence>